<dbReference type="Proteomes" id="UP001060112">
    <property type="component" value="Chromosome"/>
</dbReference>
<organism evidence="1 2">
    <name type="scientific">Allocoprobacillus halotolerans</name>
    <dbReference type="NCBI Taxonomy" id="2944914"/>
    <lineage>
        <taxon>Bacteria</taxon>
        <taxon>Bacillati</taxon>
        <taxon>Bacillota</taxon>
        <taxon>Erysipelotrichia</taxon>
        <taxon>Erysipelotrichales</taxon>
        <taxon>Erysipelotrichaceae</taxon>
        <taxon>Allocoprobacillus</taxon>
    </lineage>
</organism>
<protein>
    <submittedName>
        <fullName evidence="1">Uncharacterized protein</fullName>
    </submittedName>
</protein>
<dbReference type="RefSeq" id="WP_290141561.1">
    <property type="nucleotide sequence ID" value="NZ_CP101620.1"/>
</dbReference>
<name>A0ABY5I5T7_9FIRM</name>
<sequence length="95" mass="10547">MPLADITYKSSYRESSTGVRLTFYSSGNYTSSGVTVGGLSTTQTDDNWFNYFDNIKMTKRSGKTNPYAKCTFKYVHAGSYVASTASVVQPLIHNY</sequence>
<proteinExistence type="predicted"/>
<dbReference type="EMBL" id="CP101620">
    <property type="protein sequence ID" value="UTY40132.1"/>
    <property type="molecule type" value="Genomic_DNA"/>
</dbReference>
<keyword evidence="2" id="KW-1185">Reference proteome</keyword>
<evidence type="ECO:0000313" key="1">
    <source>
        <dbReference type="EMBL" id="UTY40132.1"/>
    </source>
</evidence>
<reference evidence="1" key="1">
    <citation type="submission" date="2022-07" db="EMBL/GenBank/DDBJ databases">
        <title>Faecal culturing of patients with breast cancer.</title>
        <authorList>
            <person name="Teng N.M.Y."/>
            <person name="Kiu R."/>
            <person name="Evans R."/>
            <person name="Baker D.J."/>
            <person name="Zenner C."/>
            <person name="Robinson S.D."/>
            <person name="Hall L.J."/>
        </authorList>
    </citation>
    <scope>NUCLEOTIDE SEQUENCE</scope>
    <source>
        <strain evidence="1">LH1062</strain>
    </source>
</reference>
<gene>
    <name evidence="1" type="ORF">NMU03_04860</name>
</gene>
<evidence type="ECO:0000313" key="2">
    <source>
        <dbReference type="Proteomes" id="UP001060112"/>
    </source>
</evidence>
<accession>A0ABY5I5T7</accession>